<evidence type="ECO:0000313" key="2">
    <source>
        <dbReference type="EMBL" id="KAK8777782.1"/>
    </source>
</evidence>
<evidence type="ECO:0000256" key="1">
    <source>
        <dbReference type="SAM" id="MobiDB-lite"/>
    </source>
</evidence>
<gene>
    <name evidence="2" type="ORF">V5799_020878</name>
</gene>
<proteinExistence type="predicted"/>
<feature type="compositionally biased region" description="Polar residues" evidence="1">
    <location>
        <begin position="35"/>
        <end position="44"/>
    </location>
</feature>
<dbReference type="Proteomes" id="UP001321473">
    <property type="component" value="Unassembled WGS sequence"/>
</dbReference>
<accession>A0AAQ4ESU9</accession>
<feature type="region of interest" description="Disordered" evidence="1">
    <location>
        <begin position="31"/>
        <end position="70"/>
    </location>
</feature>
<reference evidence="2 3" key="1">
    <citation type="journal article" date="2023" name="Arcadia Sci">
        <title>De novo assembly of a long-read Amblyomma americanum tick genome.</title>
        <authorList>
            <person name="Chou S."/>
            <person name="Poskanzer K.E."/>
            <person name="Rollins M."/>
            <person name="Thuy-Boun P.S."/>
        </authorList>
    </citation>
    <scope>NUCLEOTIDE SEQUENCE [LARGE SCALE GENOMIC DNA]</scope>
    <source>
        <strain evidence="2">F_SG_1</strain>
        <tissue evidence="2">Salivary glands</tissue>
    </source>
</reference>
<dbReference type="AlphaFoldDB" id="A0AAQ4ESU9"/>
<comment type="caution">
    <text evidence="2">The sequence shown here is derived from an EMBL/GenBank/DDBJ whole genome shotgun (WGS) entry which is preliminary data.</text>
</comment>
<evidence type="ECO:0000313" key="3">
    <source>
        <dbReference type="Proteomes" id="UP001321473"/>
    </source>
</evidence>
<keyword evidence="3" id="KW-1185">Reference proteome</keyword>
<organism evidence="2 3">
    <name type="scientific">Amblyomma americanum</name>
    <name type="common">Lone star tick</name>
    <dbReference type="NCBI Taxonomy" id="6943"/>
    <lineage>
        <taxon>Eukaryota</taxon>
        <taxon>Metazoa</taxon>
        <taxon>Ecdysozoa</taxon>
        <taxon>Arthropoda</taxon>
        <taxon>Chelicerata</taxon>
        <taxon>Arachnida</taxon>
        <taxon>Acari</taxon>
        <taxon>Parasitiformes</taxon>
        <taxon>Ixodida</taxon>
        <taxon>Ixodoidea</taxon>
        <taxon>Ixodidae</taxon>
        <taxon>Amblyomminae</taxon>
        <taxon>Amblyomma</taxon>
    </lineage>
</organism>
<protein>
    <submittedName>
        <fullName evidence="2">Uncharacterized protein</fullName>
    </submittedName>
</protein>
<dbReference type="EMBL" id="JARKHS020011477">
    <property type="protein sequence ID" value="KAK8777782.1"/>
    <property type="molecule type" value="Genomic_DNA"/>
</dbReference>
<sequence>MTRKESLPLCCGTKNDTNHLSLDDASPLIPLELQKPNSVAPGSTKSKELSPRRHKRSPQQGTAPPPRPTRRPLRLFVLRVYRFWPYQRAVVVPFRVANYTVLRVGK</sequence>
<name>A0AAQ4ESU9_AMBAM</name>